<protein>
    <submittedName>
        <fullName evidence="2">WG repeat-containing protein</fullName>
    </submittedName>
</protein>
<organism evidence="2 3">
    <name type="scientific">Morganella morganii</name>
    <name type="common">Proteus morganii</name>
    <dbReference type="NCBI Taxonomy" id="582"/>
    <lineage>
        <taxon>Bacteria</taxon>
        <taxon>Pseudomonadati</taxon>
        <taxon>Pseudomonadota</taxon>
        <taxon>Gammaproteobacteria</taxon>
        <taxon>Enterobacterales</taxon>
        <taxon>Morganellaceae</taxon>
        <taxon>Morganella</taxon>
    </lineage>
</organism>
<gene>
    <name evidence="2" type="ORF">N0392_10995</name>
</gene>
<proteinExistence type="predicted"/>
<sequence>MKCRIPGIVFVMLLPLTAFAGTDVQAEKARGWVRAHAENPDDADNCFRPENPYQLCLYQDKKSYGFHFKDVSLQEPYEPYFFDNGPDYASEGRYRIKIGDKIGFADSVTGKLVIPAIYDCAHPYKNGVAEVGVRCVTKRDGEHSRWTGGRWFRIDTNGLITGFDRTPLPL</sequence>
<dbReference type="Pfam" id="PF14903">
    <property type="entry name" value="WG_beta_rep"/>
    <property type="match status" value="1"/>
</dbReference>
<evidence type="ECO:0000256" key="1">
    <source>
        <dbReference type="SAM" id="SignalP"/>
    </source>
</evidence>
<feature type="signal peptide" evidence="1">
    <location>
        <begin position="1"/>
        <end position="20"/>
    </location>
</feature>
<evidence type="ECO:0000313" key="3">
    <source>
        <dbReference type="Proteomes" id="UP001076655"/>
    </source>
</evidence>
<feature type="chain" id="PRO_5040415023" evidence="1">
    <location>
        <begin position="21"/>
        <end position="170"/>
    </location>
</feature>
<keyword evidence="1" id="KW-0732">Signal</keyword>
<dbReference type="InterPro" id="IPR032774">
    <property type="entry name" value="WG_beta_rep"/>
</dbReference>
<evidence type="ECO:0000313" key="2">
    <source>
        <dbReference type="EMBL" id="MCY0790205.1"/>
    </source>
</evidence>
<dbReference type="Proteomes" id="UP001076655">
    <property type="component" value="Unassembled WGS sequence"/>
</dbReference>
<name>A0A9Q4CN05_MORMO</name>
<accession>A0A9Q4CN05</accession>
<dbReference type="RefSeq" id="WP_230657380.1">
    <property type="nucleotide sequence ID" value="NZ_BRRE01000014.1"/>
</dbReference>
<dbReference type="AlphaFoldDB" id="A0A9Q4CN05"/>
<reference evidence="2" key="1">
    <citation type="submission" date="2022-08" db="EMBL/GenBank/DDBJ databases">
        <authorList>
            <person name="Dale J.L."/>
        </authorList>
    </citation>
    <scope>NUCLEOTIDE SEQUENCE</scope>
    <source>
        <strain evidence="2">2022EL-00758</strain>
    </source>
</reference>
<comment type="caution">
    <text evidence="2">The sequence shown here is derived from an EMBL/GenBank/DDBJ whole genome shotgun (WGS) entry which is preliminary data.</text>
</comment>
<dbReference type="EMBL" id="JAPNMI010000005">
    <property type="protein sequence ID" value="MCY0790205.1"/>
    <property type="molecule type" value="Genomic_DNA"/>
</dbReference>